<feature type="region of interest" description="Disordered" evidence="1">
    <location>
        <begin position="55"/>
        <end position="81"/>
    </location>
</feature>
<dbReference type="EMBL" id="RSCE01000002">
    <property type="protein sequence ID" value="RSH85991.1"/>
    <property type="molecule type" value="Genomic_DNA"/>
</dbReference>
<organism evidence="2 3">
    <name type="scientific">Apiotrichum porosum</name>
    <dbReference type="NCBI Taxonomy" id="105984"/>
    <lineage>
        <taxon>Eukaryota</taxon>
        <taxon>Fungi</taxon>
        <taxon>Dikarya</taxon>
        <taxon>Basidiomycota</taxon>
        <taxon>Agaricomycotina</taxon>
        <taxon>Tremellomycetes</taxon>
        <taxon>Trichosporonales</taxon>
        <taxon>Trichosporonaceae</taxon>
        <taxon>Apiotrichum</taxon>
    </lineage>
</organism>
<dbReference type="GeneID" id="39588721"/>
<evidence type="ECO:0000313" key="3">
    <source>
        <dbReference type="Proteomes" id="UP000279236"/>
    </source>
</evidence>
<keyword evidence="3" id="KW-1185">Reference proteome</keyword>
<accession>A0A427Y4I1</accession>
<dbReference type="RefSeq" id="XP_028478776.1">
    <property type="nucleotide sequence ID" value="XM_028619804.1"/>
</dbReference>
<evidence type="ECO:0000313" key="2">
    <source>
        <dbReference type="EMBL" id="RSH85991.1"/>
    </source>
</evidence>
<gene>
    <name evidence="2" type="ORF">EHS24_004178</name>
</gene>
<dbReference type="AlphaFoldDB" id="A0A427Y4I1"/>
<dbReference type="Proteomes" id="UP000279236">
    <property type="component" value="Unassembled WGS sequence"/>
</dbReference>
<protein>
    <submittedName>
        <fullName evidence="2">Uncharacterized protein</fullName>
    </submittedName>
</protein>
<proteinExistence type="predicted"/>
<reference evidence="2 3" key="1">
    <citation type="submission" date="2018-11" db="EMBL/GenBank/DDBJ databases">
        <title>Genome sequence of Apiotrichum porosum DSM 27194.</title>
        <authorList>
            <person name="Aliyu H."/>
            <person name="Gorte O."/>
            <person name="Ochsenreither K."/>
        </authorList>
    </citation>
    <scope>NUCLEOTIDE SEQUENCE [LARGE SCALE GENOMIC DNA]</scope>
    <source>
        <strain evidence="2 3">DSM 27194</strain>
    </source>
</reference>
<comment type="caution">
    <text evidence="2">The sequence shown here is derived from an EMBL/GenBank/DDBJ whole genome shotgun (WGS) entry which is preliminary data.</text>
</comment>
<sequence>MAPKFCLPRFDHDNDAYWTSYLNGTLYRTYPRTKTTHSVSPVAWVSTTDASTYPTPLTPPLTPCTTSTPSLPTPPPSPKETPQDLITGMMDYDTAVLDLIAALALPDFSPTNPATSAGYNSLRGAYNVILSRLDDTERRIARTVAGLDLPGTIPALFWSDPNSYARAAVSIASYACLHYGAHRGSQFLDAVLAETTQRVLANTARLRAHLAVADGAFVGWVPPCFGVVPSDHLAGYKEQYRHLPPTATFWHCGQGWNAGVLRFEPRRGVLPPLKACLSSPKLVAQNGSRRSSSSSSFDAHGKRGGVVLVVQRGVWWGITEPEWEVEAKAAVLAPITAPALWPAGIWSPTSTATGDLDGTPMSHIVDLP</sequence>
<evidence type="ECO:0000256" key="1">
    <source>
        <dbReference type="SAM" id="MobiDB-lite"/>
    </source>
</evidence>
<name>A0A427Y4I1_9TREE</name>